<organism evidence="2 3">
    <name type="scientific">Candidatus Buchananbacteria bacterium RIFCSPHIGHO2_02_FULL_56_16</name>
    <dbReference type="NCBI Taxonomy" id="1797542"/>
    <lineage>
        <taxon>Bacteria</taxon>
        <taxon>Candidatus Buchananiibacteriota</taxon>
    </lineage>
</organism>
<evidence type="ECO:0000256" key="1">
    <source>
        <dbReference type="SAM" id="MobiDB-lite"/>
    </source>
</evidence>
<accession>A0A1G1YI74</accession>
<name>A0A1G1YI74_9BACT</name>
<comment type="caution">
    <text evidence="2">The sequence shown here is derived from an EMBL/GenBank/DDBJ whole genome shotgun (WGS) entry which is preliminary data.</text>
</comment>
<dbReference type="AlphaFoldDB" id="A0A1G1YI74"/>
<feature type="compositionally biased region" description="Low complexity" evidence="1">
    <location>
        <begin position="42"/>
        <end position="58"/>
    </location>
</feature>
<dbReference type="STRING" id="1797542.A3J59_03930"/>
<protein>
    <submittedName>
        <fullName evidence="2">Uncharacterized protein</fullName>
    </submittedName>
</protein>
<sequence>MSNSQLIRTVALYTVFGAGAVLALFATVQSFAVPSVPPTPSAPLAAAAPVQPSAPSLPTATDGSVTTQVTAVERSASQTTVTLAMDNHQFDLGSLDARTRSSFNGVAPADYRVLQSASGGHHVQSQLVFNGVLSGGLTVGLGNELTFRFTIP</sequence>
<evidence type="ECO:0000313" key="2">
    <source>
        <dbReference type="EMBL" id="OGY52038.1"/>
    </source>
</evidence>
<feature type="region of interest" description="Disordered" evidence="1">
    <location>
        <begin position="42"/>
        <end position="62"/>
    </location>
</feature>
<dbReference type="EMBL" id="MHIL01000010">
    <property type="protein sequence ID" value="OGY52038.1"/>
    <property type="molecule type" value="Genomic_DNA"/>
</dbReference>
<proteinExistence type="predicted"/>
<gene>
    <name evidence="2" type="ORF">A3J59_03930</name>
</gene>
<dbReference type="Proteomes" id="UP000177310">
    <property type="component" value="Unassembled WGS sequence"/>
</dbReference>
<evidence type="ECO:0000313" key="3">
    <source>
        <dbReference type="Proteomes" id="UP000177310"/>
    </source>
</evidence>
<reference evidence="2 3" key="1">
    <citation type="journal article" date="2016" name="Nat. Commun.">
        <title>Thousands of microbial genomes shed light on interconnected biogeochemical processes in an aquifer system.</title>
        <authorList>
            <person name="Anantharaman K."/>
            <person name="Brown C.T."/>
            <person name="Hug L.A."/>
            <person name="Sharon I."/>
            <person name="Castelle C.J."/>
            <person name="Probst A.J."/>
            <person name="Thomas B.C."/>
            <person name="Singh A."/>
            <person name="Wilkins M.J."/>
            <person name="Karaoz U."/>
            <person name="Brodie E.L."/>
            <person name="Williams K.H."/>
            <person name="Hubbard S.S."/>
            <person name="Banfield J.F."/>
        </authorList>
    </citation>
    <scope>NUCLEOTIDE SEQUENCE [LARGE SCALE GENOMIC DNA]</scope>
</reference>